<dbReference type="AlphaFoldDB" id="A0A8H3ANZ1"/>
<name>A0A8H3ANZ1_9AGAM</name>
<proteinExistence type="predicted"/>
<dbReference type="GO" id="GO:0008033">
    <property type="term" value="P:tRNA processing"/>
    <property type="evidence" value="ECO:0007669"/>
    <property type="project" value="UniProtKB-KW"/>
</dbReference>
<dbReference type="InterPro" id="IPR049128">
    <property type="entry name" value="Pop8-like_dom"/>
</dbReference>
<protein>
    <recommendedName>
        <fullName evidence="2">Ribonucleases P/MRP subunit Pop8-like domain-containing protein</fullName>
    </recommendedName>
</protein>
<evidence type="ECO:0000313" key="3">
    <source>
        <dbReference type="EMBL" id="CAE6435788.1"/>
    </source>
</evidence>
<dbReference type="Pfam" id="PF20976">
    <property type="entry name" value="Pop8"/>
    <property type="match status" value="1"/>
</dbReference>
<dbReference type="Proteomes" id="UP000663827">
    <property type="component" value="Unassembled WGS sequence"/>
</dbReference>
<feature type="domain" description="Ribonucleases P/MRP subunit Pop8-like" evidence="2">
    <location>
        <begin position="22"/>
        <end position="84"/>
    </location>
</feature>
<gene>
    <name evidence="3" type="ORF">RDB_LOCUS24000</name>
    <name evidence="4" type="ORF">RDB_LOCUS62111</name>
</gene>
<reference evidence="3" key="1">
    <citation type="submission" date="2021-01" db="EMBL/GenBank/DDBJ databases">
        <authorList>
            <person name="Kaushik A."/>
        </authorList>
    </citation>
    <scope>NUCLEOTIDE SEQUENCE</scope>
    <source>
        <strain evidence="4">AG5</strain>
        <strain evidence="3">Type strain: AG8-Rh-89/</strain>
    </source>
</reference>
<comment type="caution">
    <text evidence="3">The sequence shown here is derived from an EMBL/GenBank/DDBJ whole genome shotgun (WGS) entry which is preliminary data.</text>
</comment>
<sequence length="107" mass="11951">MRTRTLDSPYHYIIFSVSPPTETLALRHAIQKALQQLFGTTRAGIPIDILYEDAEDIGGKDFREVVLRTVTEDVEFLLAALPVWSNPTMRVIKHGAFLPGLALVDSN</sequence>
<dbReference type="GO" id="GO:1990904">
    <property type="term" value="C:ribonucleoprotein complex"/>
    <property type="evidence" value="ECO:0007669"/>
    <property type="project" value="UniProtKB-ARBA"/>
</dbReference>
<dbReference type="EMBL" id="CAJNJQ010001246">
    <property type="protein sequence ID" value="CAE7128562.1"/>
    <property type="molecule type" value="Genomic_DNA"/>
</dbReference>
<evidence type="ECO:0000259" key="2">
    <source>
        <dbReference type="Pfam" id="PF20976"/>
    </source>
</evidence>
<dbReference type="EMBL" id="CAJMWZ010001377">
    <property type="protein sequence ID" value="CAE6435788.1"/>
    <property type="molecule type" value="Genomic_DNA"/>
</dbReference>
<evidence type="ECO:0000256" key="1">
    <source>
        <dbReference type="ARBA" id="ARBA00022694"/>
    </source>
</evidence>
<dbReference type="Proteomes" id="UP000663850">
    <property type="component" value="Unassembled WGS sequence"/>
</dbReference>
<keyword evidence="1" id="KW-0819">tRNA processing</keyword>
<organism evidence="3 5">
    <name type="scientific">Rhizoctonia solani</name>
    <dbReference type="NCBI Taxonomy" id="456999"/>
    <lineage>
        <taxon>Eukaryota</taxon>
        <taxon>Fungi</taxon>
        <taxon>Dikarya</taxon>
        <taxon>Basidiomycota</taxon>
        <taxon>Agaricomycotina</taxon>
        <taxon>Agaricomycetes</taxon>
        <taxon>Cantharellales</taxon>
        <taxon>Ceratobasidiaceae</taxon>
        <taxon>Rhizoctonia</taxon>
    </lineage>
</organism>
<dbReference type="InterPro" id="IPR038085">
    <property type="entry name" value="Rnp2-like_sf"/>
</dbReference>
<evidence type="ECO:0000313" key="4">
    <source>
        <dbReference type="EMBL" id="CAE7128562.1"/>
    </source>
</evidence>
<dbReference type="SUPFAM" id="SSF160350">
    <property type="entry name" value="Rnp2-like"/>
    <property type="match status" value="1"/>
</dbReference>
<evidence type="ECO:0000313" key="5">
    <source>
        <dbReference type="Proteomes" id="UP000663850"/>
    </source>
</evidence>
<accession>A0A8H3ANZ1</accession>
<dbReference type="GO" id="GO:1902555">
    <property type="term" value="C:endoribonuclease complex"/>
    <property type="evidence" value="ECO:0007669"/>
    <property type="project" value="UniProtKB-ARBA"/>
</dbReference>